<evidence type="ECO:0000313" key="1">
    <source>
        <dbReference type="EMBL" id="PSM53151.1"/>
    </source>
</evidence>
<comment type="caution">
    <text evidence="1">The sequence shown here is derived from an EMBL/GenBank/DDBJ whole genome shotgun (WGS) entry which is preliminary data.</text>
</comment>
<name>A0A2P8R3R9_9BACT</name>
<accession>A0A2P8R3R9</accession>
<protein>
    <submittedName>
        <fullName evidence="1">Uncharacterized protein</fullName>
    </submittedName>
</protein>
<dbReference type="OrthoDB" id="5323846at2"/>
<proteinExistence type="predicted"/>
<reference evidence="2" key="1">
    <citation type="submission" date="2017-10" db="EMBL/GenBank/DDBJ databases">
        <title>Campylobacter species from seals.</title>
        <authorList>
            <person name="Gilbert M.J."/>
            <person name="Zomer A.L."/>
            <person name="Timmerman A.J."/>
            <person name="Duim B."/>
            <person name="Wagenaar J.A."/>
        </authorList>
    </citation>
    <scope>NUCLEOTIDE SEQUENCE [LARGE SCALE GENOMIC DNA]</scope>
    <source>
        <strain evidence="2">17S00004-5</strain>
    </source>
</reference>
<evidence type="ECO:0000313" key="2">
    <source>
        <dbReference type="Proteomes" id="UP000240535"/>
    </source>
</evidence>
<dbReference type="RefSeq" id="WP_106869656.1">
    <property type="nucleotide sequence ID" value="NZ_CP053841.1"/>
</dbReference>
<keyword evidence="2" id="KW-1185">Reference proteome</keyword>
<organism evidence="1 2">
    <name type="scientific">Campylobacter blaseri</name>
    <dbReference type="NCBI Taxonomy" id="2042961"/>
    <lineage>
        <taxon>Bacteria</taxon>
        <taxon>Pseudomonadati</taxon>
        <taxon>Campylobacterota</taxon>
        <taxon>Epsilonproteobacteria</taxon>
        <taxon>Campylobacterales</taxon>
        <taxon>Campylobacteraceae</taxon>
        <taxon>Campylobacter</taxon>
    </lineage>
</organism>
<gene>
    <name evidence="1" type="ORF">CQ405_00985</name>
</gene>
<dbReference type="EMBL" id="PDHH01000001">
    <property type="protein sequence ID" value="PSM53151.1"/>
    <property type="molecule type" value="Genomic_DNA"/>
</dbReference>
<sequence>MHGVKIILDEEKIKRENKYDIDKLYSVLAKYAERNHLIVKDKNTFVCPGTQHDLAYLGNYVYDYLAKLEWLPDNIKEWTWFWEEENYYKDMIKYCTEKKKVGWYAR</sequence>
<dbReference type="AlphaFoldDB" id="A0A2P8R3R9"/>
<dbReference type="Proteomes" id="UP000240535">
    <property type="component" value="Unassembled WGS sequence"/>
</dbReference>